<keyword evidence="11 21" id="KW-0547">Nucleotide-binding</keyword>
<accession>A0A8C3WA62</accession>
<evidence type="ECO:0000256" key="20">
    <source>
        <dbReference type="ARBA" id="ARBA00063876"/>
    </source>
</evidence>
<keyword evidence="15" id="KW-0460">Magnesium</keyword>
<comment type="function">
    <text evidence="19">Involved in the final steps of cytoplasmic maturation of the 40S ribosomal subunit. Involved in processing of 18S-E pre-rRNA to the mature 18S rRNA. Required for the recycling of NOB1 and PNO1 from the late 40S precursor. The association with the very late 40S subunit intermediate may involve a translation-like checkpoint point cycle preceeding the binding to the 60S ribosomal subunit. Despite the protein kinase domain is proposed to act predominantly as an ATPase. The catalytic activity regulates its dynamic association with the 40S subunit. In addition to its role in ribosomal biogenesis acts as an adapter protein by recruiting NCL/nucleolin the to PRMT5 complex for its symmetrical methylation.</text>
</comment>
<protein>
    <recommendedName>
        <fullName evidence="5 21">Serine/threonine-protein kinase RIO1</fullName>
        <ecNumber evidence="4 21">2.7.11.1</ecNumber>
    </recommendedName>
</protein>
<evidence type="ECO:0000313" key="27">
    <source>
        <dbReference type="Ensembl" id="ENSCWAP00000011242.1"/>
    </source>
</evidence>
<evidence type="ECO:0000256" key="19">
    <source>
        <dbReference type="ARBA" id="ARBA00057025"/>
    </source>
</evidence>
<reference evidence="27" key="2">
    <citation type="submission" date="2025-09" db="UniProtKB">
        <authorList>
            <consortium name="Ensembl"/>
        </authorList>
    </citation>
    <scope>IDENTIFICATION</scope>
</reference>
<gene>
    <name evidence="27" type="primary">RIOK1</name>
</gene>
<evidence type="ECO:0000256" key="10">
    <source>
        <dbReference type="ARBA" id="ARBA00022723"/>
    </source>
</evidence>
<dbReference type="GO" id="GO:0034708">
    <property type="term" value="C:methyltransferase complex"/>
    <property type="evidence" value="ECO:0007669"/>
    <property type="project" value="Ensembl"/>
</dbReference>
<sequence length="559" mass="63994">MDYRRLLMSRVVPGQFDDADSSDSEDIDLKTVKEDVLFEDHEKMGEGEMEEEEDYDDDDDGWDWDDGVGKLTRSYASSGGSNPQANRQTSNCNSAKMSTPADKVLRKFENKINLDKLNVTDSVINKVTEKSRQKEADMYRVKDKADRATVEQVLDPRTRMILFKMLTRGVIAEINGCISTGKEANVYHARTANGESRAIKIYKTSILVFKDRDKYVSGEFRFRHGYCKGNPRKMVKTWAEKEMRNLIRLSTAQIPCPEPILLRSHVLVMGFIGKGDMPAPLLKNVQLSESKARELYVQVIESMRRMYQDARLVHADLSEFNMLYQGGGVYVIDVSQSVEHDHPHALEFLRKDCANVNDFFRKHGVAVMTVRELFEFVTDPSITPENVDAYLSKAMEIASQRTKEERSSQDHVDEEVFKRAYIPRTLNEVKHYERDLDAMMRLKEEDLALSVQQDSILYQTVTGLKKDLSGVQKVPALLENQVKESCSDSEDAGSSVCSDTDSEERGEQANSRKPTTDLEVDRKERKKMVKEAQREKRKNKIPKHVKKRKEKTAKTKKGK</sequence>
<dbReference type="SMART" id="SM00090">
    <property type="entry name" value="RIO"/>
    <property type="match status" value="1"/>
</dbReference>
<dbReference type="Gene3D" id="1.10.510.10">
    <property type="entry name" value="Transferase(Phosphotransferase) domain 1"/>
    <property type="match status" value="1"/>
</dbReference>
<proteinExistence type="inferred from homology"/>
<name>A0A8C3WA62_9CETA</name>
<dbReference type="InterPro" id="IPR018935">
    <property type="entry name" value="RIO_kinase_CS"/>
</dbReference>
<dbReference type="InterPro" id="IPR011009">
    <property type="entry name" value="Kinase-like_dom_sf"/>
</dbReference>
<evidence type="ECO:0000256" key="12">
    <source>
        <dbReference type="ARBA" id="ARBA00022777"/>
    </source>
</evidence>
<organism evidence="27 28">
    <name type="scientific">Catagonus wagneri</name>
    <name type="common">Chacoan peccary</name>
    <dbReference type="NCBI Taxonomy" id="51154"/>
    <lineage>
        <taxon>Eukaryota</taxon>
        <taxon>Metazoa</taxon>
        <taxon>Chordata</taxon>
        <taxon>Craniata</taxon>
        <taxon>Vertebrata</taxon>
        <taxon>Euteleostomi</taxon>
        <taxon>Mammalia</taxon>
        <taxon>Eutheria</taxon>
        <taxon>Laurasiatheria</taxon>
        <taxon>Artiodactyla</taxon>
        <taxon>Suina</taxon>
        <taxon>Tayassuidae</taxon>
        <taxon>Catagonus</taxon>
    </lineage>
</organism>
<evidence type="ECO:0000256" key="23">
    <source>
        <dbReference type="PIRSR" id="PIRSR038147-2"/>
    </source>
</evidence>
<dbReference type="Pfam" id="PF01163">
    <property type="entry name" value="RIO1"/>
    <property type="match status" value="1"/>
</dbReference>
<dbReference type="GO" id="GO:0016787">
    <property type="term" value="F:hydrolase activity"/>
    <property type="evidence" value="ECO:0007669"/>
    <property type="project" value="UniProtKB-KW"/>
</dbReference>
<evidence type="ECO:0000256" key="1">
    <source>
        <dbReference type="ARBA" id="ARBA00001946"/>
    </source>
</evidence>
<feature type="compositionally biased region" description="Polar residues" evidence="25">
    <location>
        <begin position="74"/>
        <end position="97"/>
    </location>
</feature>
<evidence type="ECO:0000256" key="18">
    <source>
        <dbReference type="ARBA" id="ARBA00049360"/>
    </source>
</evidence>
<evidence type="ECO:0000256" key="5">
    <source>
        <dbReference type="ARBA" id="ARBA00016038"/>
    </source>
</evidence>
<keyword evidence="8 21" id="KW-0723">Serine/threonine-protein kinase</keyword>
<feature type="compositionally biased region" description="Acidic residues" evidence="25">
    <location>
        <begin position="47"/>
        <end position="66"/>
    </location>
</feature>
<feature type="binding site" evidence="24">
    <location>
        <position position="333"/>
    </location>
    <ligand>
        <name>Mg(2+)</name>
        <dbReference type="ChEBI" id="CHEBI:18420"/>
    </ligand>
</feature>
<comment type="cofactor">
    <cofactor evidence="1 24">
        <name>Mg(2+)</name>
        <dbReference type="ChEBI" id="CHEBI:18420"/>
    </cofactor>
</comment>
<evidence type="ECO:0000256" key="16">
    <source>
        <dbReference type="ARBA" id="ARBA00047899"/>
    </source>
</evidence>
<comment type="catalytic activity">
    <reaction evidence="18">
        <text>ATP + H2O = ADP + phosphate + H(+)</text>
        <dbReference type="Rhea" id="RHEA:13065"/>
        <dbReference type="ChEBI" id="CHEBI:15377"/>
        <dbReference type="ChEBI" id="CHEBI:15378"/>
        <dbReference type="ChEBI" id="CHEBI:30616"/>
        <dbReference type="ChEBI" id="CHEBI:43474"/>
        <dbReference type="ChEBI" id="CHEBI:456216"/>
    </reaction>
</comment>
<dbReference type="PIRSF" id="PIRSF038147">
    <property type="entry name" value="Ser/Thr_PK_RIO1"/>
    <property type="match status" value="1"/>
</dbReference>
<evidence type="ECO:0000256" key="6">
    <source>
        <dbReference type="ARBA" id="ARBA00022490"/>
    </source>
</evidence>
<feature type="domain" description="RIO kinase" evidence="26">
    <location>
        <begin position="143"/>
        <end position="379"/>
    </location>
</feature>
<evidence type="ECO:0000256" key="2">
    <source>
        <dbReference type="ARBA" id="ARBA00004496"/>
    </source>
</evidence>
<feature type="binding site" evidence="23">
    <location>
        <position position="200"/>
    </location>
    <ligand>
        <name>ATP</name>
        <dbReference type="ChEBI" id="CHEBI:30616"/>
    </ligand>
</feature>
<evidence type="ECO:0000256" key="3">
    <source>
        <dbReference type="ARBA" id="ARBA00009196"/>
    </source>
</evidence>
<dbReference type="GO" id="GO:0004674">
    <property type="term" value="F:protein serine/threonine kinase activity"/>
    <property type="evidence" value="ECO:0007669"/>
    <property type="project" value="UniProtKB-KW"/>
</dbReference>
<evidence type="ECO:0000256" key="9">
    <source>
        <dbReference type="ARBA" id="ARBA00022679"/>
    </source>
</evidence>
<evidence type="ECO:0000256" key="15">
    <source>
        <dbReference type="ARBA" id="ARBA00022842"/>
    </source>
</evidence>
<feature type="active site" description="Proton acceptor" evidence="22">
    <location>
        <position position="316"/>
    </location>
</feature>
<dbReference type="EC" id="2.7.11.1" evidence="4 21"/>
<dbReference type="Gene3D" id="3.30.200.20">
    <property type="entry name" value="Phosphorylase Kinase, domain 1"/>
    <property type="match status" value="1"/>
</dbReference>
<evidence type="ECO:0000259" key="26">
    <source>
        <dbReference type="SMART" id="SM00090"/>
    </source>
</evidence>
<comment type="catalytic activity">
    <reaction evidence="17 21">
        <text>L-seryl-[protein] + ATP = O-phospho-L-seryl-[protein] + ADP + H(+)</text>
        <dbReference type="Rhea" id="RHEA:17989"/>
        <dbReference type="Rhea" id="RHEA-COMP:9863"/>
        <dbReference type="Rhea" id="RHEA-COMP:11604"/>
        <dbReference type="ChEBI" id="CHEBI:15378"/>
        <dbReference type="ChEBI" id="CHEBI:29999"/>
        <dbReference type="ChEBI" id="CHEBI:30616"/>
        <dbReference type="ChEBI" id="CHEBI:83421"/>
        <dbReference type="ChEBI" id="CHEBI:456216"/>
        <dbReference type="EC" id="2.7.11.1"/>
    </reaction>
</comment>
<dbReference type="AlphaFoldDB" id="A0A8C3WA62"/>
<dbReference type="PANTHER" id="PTHR45723">
    <property type="entry name" value="SERINE/THREONINE-PROTEIN KINASE RIO1"/>
    <property type="match status" value="1"/>
</dbReference>
<feature type="compositionally biased region" description="Basic and acidic residues" evidence="25">
    <location>
        <begin position="514"/>
        <end position="534"/>
    </location>
</feature>
<dbReference type="InterPro" id="IPR000687">
    <property type="entry name" value="RIO_kinase"/>
</dbReference>
<evidence type="ECO:0000256" key="24">
    <source>
        <dbReference type="PIRSR" id="PIRSR038147-3"/>
    </source>
</evidence>
<dbReference type="FunFam" id="3.30.200.20:FF:000148">
    <property type="entry name" value="Serine/threonine-protein kinase RIO1"/>
    <property type="match status" value="1"/>
</dbReference>
<evidence type="ECO:0000313" key="28">
    <source>
        <dbReference type="Proteomes" id="UP000694540"/>
    </source>
</evidence>
<keyword evidence="14 21" id="KW-0067">ATP-binding</keyword>
<evidence type="ECO:0000256" key="13">
    <source>
        <dbReference type="ARBA" id="ARBA00022801"/>
    </source>
</evidence>
<keyword evidence="9 21" id="KW-0808">Transferase</keyword>
<dbReference type="GO" id="GO:2000234">
    <property type="term" value="P:positive regulation of rRNA processing"/>
    <property type="evidence" value="ECO:0007669"/>
    <property type="project" value="Ensembl"/>
</dbReference>
<feature type="active site" description="4-aspartylphosphate intermediate" evidence="22">
    <location>
        <position position="333"/>
    </location>
</feature>
<comment type="catalytic activity">
    <reaction evidence="16 21">
        <text>L-threonyl-[protein] + ATP = O-phospho-L-threonyl-[protein] + ADP + H(+)</text>
        <dbReference type="Rhea" id="RHEA:46608"/>
        <dbReference type="Rhea" id="RHEA-COMP:11060"/>
        <dbReference type="Rhea" id="RHEA-COMP:11605"/>
        <dbReference type="ChEBI" id="CHEBI:15378"/>
        <dbReference type="ChEBI" id="CHEBI:30013"/>
        <dbReference type="ChEBI" id="CHEBI:30616"/>
        <dbReference type="ChEBI" id="CHEBI:61977"/>
        <dbReference type="ChEBI" id="CHEBI:456216"/>
        <dbReference type="EC" id="2.7.11.1"/>
    </reaction>
</comment>
<comment type="subunit">
    <text evidence="20">Associates with the precursor of the 40S ribosome subunit. Interacts (via its N-terminus) with PRMT5 (via its N-terminus). Interacts with WDR77. Found in a PRMT5 complex composed of PRMT5, WDR77 and RIOK1. Interacts (via its C-terminus) with NCL; this interaction targets NCL for PRTM5 methylation.</text>
</comment>
<feature type="binding site" evidence="23">
    <location>
        <position position="272"/>
    </location>
    <ligand>
        <name>ATP</name>
        <dbReference type="ChEBI" id="CHEBI:30616"/>
    </ligand>
</feature>
<dbReference type="GO" id="GO:0030490">
    <property type="term" value="P:maturation of SSU-rRNA"/>
    <property type="evidence" value="ECO:0007669"/>
    <property type="project" value="Ensembl"/>
</dbReference>
<evidence type="ECO:0000256" key="11">
    <source>
        <dbReference type="ARBA" id="ARBA00022741"/>
    </source>
</evidence>
<evidence type="ECO:0000256" key="25">
    <source>
        <dbReference type="SAM" id="MobiDB-lite"/>
    </source>
</evidence>
<dbReference type="Proteomes" id="UP000694540">
    <property type="component" value="Unplaced"/>
</dbReference>
<reference evidence="27" key="1">
    <citation type="submission" date="2025-08" db="UniProtKB">
        <authorList>
            <consortium name="Ensembl"/>
        </authorList>
    </citation>
    <scope>IDENTIFICATION</scope>
</reference>
<dbReference type="GO" id="GO:0005524">
    <property type="term" value="F:ATP binding"/>
    <property type="evidence" value="ECO:0007669"/>
    <property type="project" value="UniProtKB-KW"/>
</dbReference>
<feature type="region of interest" description="Disordered" evidence="25">
    <location>
        <begin position="38"/>
        <end position="98"/>
    </location>
</feature>
<dbReference type="FunFam" id="1.10.510.10:FF:000232">
    <property type="entry name" value="Serine/threonine-protein kinase RIO1"/>
    <property type="match status" value="1"/>
</dbReference>
<dbReference type="CDD" id="cd05147">
    <property type="entry name" value="RIO1_euk"/>
    <property type="match status" value="1"/>
</dbReference>
<keyword evidence="6" id="KW-0963">Cytoplasm</keyword>
<keyword evidence="12 21" id="KW-0418">Kinase</keyword>
<feature type="compositionally biased region" description="Basic residues" evidence="25">
    <location>
        <begin position="535"/>
        <end position="559"/>
    </location>
</feature>
<dbReference type="InterPro" id="IPR051272">
    <property type="entry name" value="RIO-type_Ser/Thr_kinase"/>
</dbReference>
<keyword evidence="7" id="KW-0690">Ribosome biogenesis</keyword>
<comment type="similarity">
    <text evidence="3 21">Belongs to the protein kinase superfamily. RIO-type Ser/Thr kinase family.</text>
</comment>
<evidence type="ECO:0000256" key="21">
    <source>
        <dbReference type="PIRNR" id="PIRNR038147"/>
    </source>
</evidence>
<feature type="binding site" evidence="24">
    <location>
        <position position="321"/>
    </location>
    <ligand>
        <name>Mg(2+)</name>
        <dbReference type="ChEBI" id="CHEBI:18420"/>
    </ligand>
</feature>
<evidence type="ECO:0000256" key="4">
    <source>
        <dbReference type="ARBA" id="ARBA00012513"/>
    </source>
</evidence>
<feature type="binding site" evidence="23">
    <location>
        <position position="270"/>
    </location>
    <ligand>
        <name>ATP</name>
        <dbReference type="ChEBI" id="CHEBI:30616"/>
    </ligand>
</feature>
<comment type="subcellular location">
    <subcellularLocation>
        <location evidence="2">Cytoplasm</location>
    </subcellularLocation>
</comment>
<dbReference type="GO" id="GO:0030688">
    <property type="term" value="C:preribosome, small subunit precursor"/>
    <property type="evidence" value="ECO:0007669"/>
    <property type="project" value="Ensembl"/>
</dbReference>
<evidence type="ECO:0000256" key="7">
    <source>
        <dbReference type="ARBA" id="ARBA00022517"/>
    </source>
</evidence>
<evidence type="ECO:0000256" key="14">
    <source>
        <dbReference type="ARBA" id="ARBA00022840"/>
    </source>
</evidence>
<dbReference type="InterPro" id="IPR017407">
    <property type="entry name" value="Ser/Thr_kinase_Rio1"/>
</dbReference>
<dbReference type="SUPFAM" id="SSF56112">
    <property type="entry name" value="Protein kinase-like (PK-like)"/>
    <property type="match status" value="1"/>
</dbReference>
<keyword evidence="10" id="KW-0479">Metal-binding</keyword>
<evidence type="ECO:0000256" key="22">
    <source>
        <dbReference type="PIRSR" id="PIRSR038147-1"/>
    </source>
</evidence>
<evidence type="ECO:0000256" key="8">
    <source>
        <dbReference type="ARBA" id="ARBA00022527"/>
    </source>
</evidence>
<keyword evidence="28" id="KW-1185">Reference proteome</keyword>
<dbReference type="GeneTree" id="ENSGT00940000157075"/>
<dbReference type="Ensembl" id="ENSCWAT00000012239.1">
    <property type="protein sequence ID" value="ENSCWAP00000011242.1"/>
    <property type="gene ID" value="ENSCWAG00000008806.1"/>
</dbReference>
<dbReference type="GO" id="GO:0005829">
    <property type="term" value="C:cytosol"/>
    <property type="evidence" value="ECO:0007669"/>
    <property type="project" value="Ensembl"/>
</dbReference>
<evidence type="ECO:0000256" key="17">
    <source>
        <dbReference type="ARBA" id="ARBA00048679"/>
    </source>
</evidence>
<feature type="region of interest" description="Disordered" evidence="25">
    <location>
        <begin position="483"/>
        <end position="559"/>
    </location>
</feature>
<keyword evidence="13" id="KW-0378">Hydrolase</keyword>
<dbReference type="GO" id="GO:0046872">
    <property type="term" value="F:metal ion binding"/>
    <property type="evidence" value="ECO:0007669"/>
    <property type="project" value="UniProtKB-KW"/>
</dbReference>
<dbReference type="InterPro" id="IPR018934">
    <property type="entry name" value="RIO_dom"/>
</dbReference>
<dbReference type="PROSITE" id="PS01245">
    <property type="entry name" value="RIO1"/>
    <property type="match status" value="1"/>
</dbReference>